<comment type="caution">
    <text evidence="2">The sequence shown here is derived from an EMBL/GenBank/DDBJ whole genome shotgun (WGS) entry which is preliminary data.</text>
</comment>
<accession>A0A9N9PF23</accession>
<keyword evidence="1" id="KW-0812">Transmembrane</keyword>
<keyword evidence="1" id="KW-0472">Membrane</keyword>
<dbReference type="AlphaFoldDB" id="A0A9N9PF23"/>
<keyword evidence="3" id="KW-1185">Reference proteome</keyword>
<evidence type="ECO:0000313" key="2">
    <source>
        <dbReference type="EMBL" id="CAG8814074.1"/>
    </source>
</evidence>
<sequence>NNHFQKPSEFPLVGILDLLLYYVLLAVIPSSFKYLSKGTYLS</sequence>
<name>A0A9N9PF23_9GLOM</name>
<evidence type="ECO:0000256" key="1">
    <source>
        <dbReference type="SAM" id="Phobius"/>
    </source>
</evidence>
<dbReference type="EMBL" id="CAJVPY010050891">
    <property type="protein sequence ID" value="CAG8814074.1"/>
    <property type="molecule type" value="Genomic_DNA"/>
</dbReference>
<feature type="transmembrane region" description="Helical" evidence="1">
    <location>
        <begin position="12"/>
        <end position="32"/>
    </location>
</feature>
<protein>
    <submittedName>
        <fullName evidence="2">20799_t:CDS:1</fullName>
    </submittedName>
</protein>
<evidence type="ECO:0000313" key="3">
    <source>
        <dbReference type="Proteomes" id="UP000789405"/>
    </source>
</evidence>
<gene>
    <name evidence="2" type="ORF">DERYTH_LOCUS25897</name>
</gene>
<organism evidence="2 3">
    <name type="scientific">Dentiscutata erythropus</name>
    <dbReference type="NCBI Taxonomy" id="1348616"/>
    <lineage>
        <taxon>Eukaryota</taxon>
        <taxon>Fungi</taxon>
        <taxon>Fungi incertae sedis</taxon>
        <taxon>Mucoromycota</taxon>
        <taxon>Glomeromycotina</taxon>
        <taxon>Glomeromycetes</taxon>
        <taxon>Diversisporales</taxon>
        <taxon>Gigasporaceae</taxon>
        <taxon>Dentiscutata</taxon>
    </lineage>
</organism>
<keyword evidence="1" id="KW-1133">Transmembrane helix</keyword>
<feature type="non-terminal residue" evidence="2">
    <location>
        <position position="1"/>
    </location>
</feature>
<dbReference type="Proteomes" id="UP000789405">
    <property type="component" value="Unassembled WGS sequence"/>
</dbReference>
<proteinExistence type="predicted"/>
<reference evidence="2" key="1">
    <citation type="submission" date="2021-06" db="EMBL/GenBank/DDBJ databases">
        <authorList>
            <person name="Kallberg Y."/>
            <person name="Tangrot J."/>
            <person name="Rosling A."/>
        </authorList>
    </citation>
    <scope>NUCLEOTIDE SEQUENCE</scope>
    <source>
        <strain evidence="2">MA453B</strain>
    </source>
</reference>